<evidence type="ECO:0000313" key="6">
    <source>
        <dbReference type="Proteomes" id="UP000515243"/>
    </source>
</evidence>
<dbReference type="OrthoDB" id="9779518at2"/>
<dbReference type="InterPro" id="IPR002838">
    <property type="entry name" value="AIM24"/>
</dbReference>
<dbReference type="Proteomes" id="UP000321089">
    <property type="component" value="Unassembled WGS sequence"/>
</dbReference>
<sequence>MNYEILHEGTFPMVKCHLEHGEQIKAESNAMITMSPTIDVTGNTEGGIFKGIARMAAGEKFFFQHLSANRGAGDIIFAHSLPGDIVPITLNGTGLKIQKDGFLASTIDVDLETKVQNLTKGLFSGEGFFVLGARGQGTVFVSSYGAIHEINLNSNEEIIIDNSHLVAWDETLEYNIEKASKKGWISSFTSGEGLVCRFKGPGKIFIQTRNPDGMKNWIAKMGFKTC</sequence>
<dbReference type="EMBL" id="BKBC01000088">
    <property type="protein sequence ID" value="GEQ23236.1"/>
    <property type="molecule type" value="Genomic_DNA"/>
</dbReference>
<dbReference type="Gene3D" id="3.60.160.10">
    <property type="entry name" value="Mitochondrial biogenesis AIM24"/>
    <property type="match status" value="1"/>
</dbReference>
<dbReference type="Proteomes" id="UP000474042">
    <property type="component" value="Unassembled WGS sequence"/>
</dbReference>
<dbReference type="PANTHER" id="PTHR43657">
    <property type="entry name" value="TRYPTOPHAN RNA-BINDING ATTENUATOR PROTEIN-LIKE PROTEIN"/>
    <property type="match status" value="1"/>
</dbReference>
<dbReference type="PANTHER" id="PTHR43657:SF1">
    <property type="entry name" value="ALTERED INHERITANCE OF MITOCHONDRIA PROTEIN 24, MITOCHONDRIAL"/>
    <property type="match status" value="1"/>
</dbReference>
<organism evidence="1 4">
    <name type="scientific">Clostridium butyricum</name>
    <dbReference type="NCBI Taxonomy" id="1492"/>
    <lineage>
        <taxon>Bacteria</taxon>
        <taxon>Bacillati</taxon>
        <taxon>Bacillota</taxon>
        <taxon>Clostridia</taxon>
        <taxon>Eubacteriales</taxon>
        <taxon>Clostridiaceae</taxon>
        <taxon>Clostridium</taxon>
    </lineage>
</organism>
<dbReference type="RefSeq" id="WP_002579991.1">
    <property type="nucleotide sequence ID" value="NZ_AP019716.1"/>
</dbReference>
<dbReference type="GeneID" id="92944040"/>
<dbReference type="Pfam" id="PF01987">
    <property type="entry name" value="AIM24"/>
    <property type="match status" value="1"/>
</dbReference>
<dbReference type="InterPro" id="IPR016031">
    <property type="entry name" value="Trp_RNA-bd_attenuator-like_dom"/>
</dbReference>
<evidence type="ECO:0000313" key="3">
    <source>
        <dbReference type="EMBL" id="QMW90848.1"/>
    </source>
</evidence>
<dbReference type="InterPro" id="IPR036983">
    <property type="entry name" value="AIM24_sf"/>
</dbReference>
<dbReference type="EMBL" id="WOFV02000042">
    <property type="protein sequence ID" value="NAS18748.1"/>
    <property type="molecule type" value="Genomic_DNA"/>
</dbReference>
<gene>
    <name evidence="1" type="ORF">CBU02nite_37420</name>
    <name evidence="3" type="ORF">FF104_07705</name>
    <name evidence="2" type="ORF">GND98_012945</name>
</gene>
<dbReference type="SUPFAM" id="SSF51219">
    <property type="entry name" value="TRAP-like"/>
    <property type="match status" value="1"/>
</dbReference>
<dbReference type="Proteomes" id="UP000515243">
    <property type="component" value="Chromosome 1"/>
</dbReference>
<evidence type="ECO:0000313" key="5">
    <source>
        <dbReference type="Proteomes" id="UP000474042"/>
    </source>
</evidence>
<reference evidence="2 5" key="3">
    <citation type="submission" date="2020-01" db="EMBL/GenBank/DDBJ databases">
        <title>Genome sequence of a 1,3-propanediol producer, Clostridium butyricum S3.</title>
        <authorList>
            <person name="Zhou J."/>
        </authorList>
    </citation>
    <scope>NUCLEOTIDE SEQUENCE [LARGE SCALE GENOMIC DNA]</scope>
    <source>
        <strain evidence="2 5">S3</strain>
    </source>
</reference>
<evidence type="ECO:0000313" key="4">
    <source>
        <dbReference type="Proteomes" id="UP000321089"/>
    </source>
</evidence>
<reference evidence="3 6" key="1">
    <citation type="submission" date="2019-05" db="EMBL/GenBank/DDBJ databases">
        <authorList>
            <person name="Schori C."/>
            <person name="Ahrens C."/>
        </authorList>
    </citation>
    <scope>NUCLEOTIDE SEQUENCE [LARGE SCALE GENOMIC DNA]</scope>
    <source>
        <strain evidence="3 6">DSM 10702</strain>
    </source>
</reference>
<evidence type="ECO:0000313" key="1">
    <source>
        <dbReference type="EMBL" id="GEQ23236.1"/>
    </source>
</evidence>
<reference evidence="1 4" key="2">
    <citation type="submission" date="2019-07" db="EMBL/GenBank/DDBJ databases">
        <title>Whole genome shotgun sequence of Clostridium butyricum NBRC 3858.</title>
        <authorList>
            <person name="Hosoyama A."/>
            <person name="Uohara A."/>
            <person name="Ohji S."/>
            <person name="Ichikawa N."/>
        </authorList>
    </citation>
    <scope>NUCLEOTIDE SEQUENCE [LARGE SCALE GENOMIC DNA]</scope>
    <source>
        <strain evidence="1 4">NBRC 3858</strain>
    </source>
</reference>
<protein>
    <submittedName>
        <fullName evidence="1">TIGR00266 family protein</fullName>
    </submittedName>
</protein>
<name>A0A0Q0ZTN9_CLOBU</name>
<accession>A0A0Q0ZTN9</accession>
<dbReference type="KEGG" id="cbut:ATN24_09355"/>
<evidence type="ECO:0000313" key="2">
    <source>
        <dbReference type="EMBL" id="NAS18748.1"/>
    </source>
</evidence>
<dbReference type="AlphaFoldDB" id="A0A0Q0ZTN9"/>
<dbReference type="NCBIfam" id="TIGR00266">
    <property type="entry name" value="TIGR00266 family protein"/>
    <property type="match status" value="1"/>
</dbReference>
<dbReference type="EMBL" id="CP040626">
    <property type="protein sequence ID" value="QMW90848.1"/>
    <property type="molecule type" value="Genomic_DNA"/>
</dbReference>
<proteinExistence type="predicted"/>